<accession>A0AC61L122</accession>
<name>A0AC61L122_9EURY</name>
<sequence>MMELNTTITLIGVRLAKVGTEFIFKGPAPECEDCRFKNSCMNLNPGRKYRIVNIRTTTTHSCDVHDEGVQAVEIVESPIISAIESKKAFKGSKIVFEPPLCKRSECNMHDLCHPIGLEFGDKCTISDVIGDAPDECMKGLSLKVVELTR</sequence>
<dbReference type="EMBL" id="PQXF01000026">
    <property type="protein sequence ID" value="PXF59336.1"/>
    <property type="molecule type" value="Genomic_DNA"/>
</dbReference>
<organism evidence="1 2">
    <name type="scientific">Candidatus Methanogaster sp</name>
    <dbReference type="NCBI Taxonomy" id="3386292"/>
    <lineage>
        <taxon>Archaea</taxon>
        <taxon>Methanobacteriati</taxon>
        <taxon>Methanobacteriota</taxon>
        <taxon>Stenosarchaea group</taxon>
        <taxon>Methanomicrobia</taxon>
        <taxon>Methanosarcinales</taxon>
        <taxon>ANME-2 cluster</taxon>
        <taxon>Candidatus Methanogasteraceae</taxon>
        <taxon>Candidatus Methanogaster</taxon>
    </lineage>
</organism>
<protein>
    <submittedName>
        <fullName evidence="1">Uncharacterized protein</fullName>
    </submittedName>
</protein>
<evidence type="ECO:0000313" key="2">
    <source>
        <dbReference type="Proteomes" id="UP000248329"/>
    </source>
</evidence>
<proteinExistence type="predicted"/>
<evidence type="ECO:0000313" key="1">
    <source>
        <dbReference type="EMBL" id="PXF59336.1"/>
    </source>
</evidence>
<gene>
    <name evidence="1" type="ORF">C4B59_11715</name>
</gene>
<reference evidence="1" key="1">
    <citation type="submission" date="2018-01" db="EMBL/GenBank/DDBJ databases">
        <authorList>
            <person name="Krukenberg V."/>
        </authorList>
    </citation>
    <scope>NUCLEOTIDE SEQUENCE</scope>
    <source>
        <strain evidence="1">E20ANME2</strain>
    </source>
</reference>
<comment type="caution">
    <text evidence="1">The sequence shown here is derived from an EMBL/GenBank/DDBJ whole genome shotgun (WGS) entry which is preliminary data.</text>
</comment>
<dbReference type="Proteomes" id="UP000248329">
    <property type="component" value="Unassembled WGS sequence"/>
</dbReference>